<dbReference type="OrthoDB" id="7469880at2"/>
<keyword evidence="3" id="KW-1185">Reference proteome</keyword>
<dbReference type="Pfam" id="PF00565">
    <property type="entry name" value="SNase"/>
    <property type="match status" value="1"/>
</dbReference>
<dbReference type="EMBL" id="RKST01000054">
    <property type="protein sequence ID" value="RUM95275.1"/>
    <property type="molecule type" value="Genomic_DNA"/>
</dbReference>
<dbReference type="InterPro" id="IPR016071">
    <property type="entry name" value="Staphylococal_nuclease_OB-fold"/>
</dbReference>
<accession>A0A432UZE7</accession>
<feature type="domain" description="TNase-like" evidence="1">
    <location>
        <begin position="150"/>
        <end position="248"/>
    </location>
</feature>
<organism evidence="2 3">
    <name type="scientific">Borborobacter arsenicus</name>
    <dbReference type="NCBI Taxonomy" id="1851146"/>
    <lineage>
        <taxon>Bacteria</taxon>
        <taxon>Pseudomonadati</taxon>
        <taxon>Pseudomonadota</taxon>
        <taxon>Alphaproteobacteria</taxon>
        <taxon>Hyphomicrobiales</taxon>
        <taxon>Phyllobacteriaceae</taxon>
        <taxon>Borborobacter</taxon>
    </lineage>
</organism>
<comment type="caution">
    <text evidence="2">The sequence shown here is derived from an EMBL/GenBank/DDBJ whole genome shotgun (WGS) entry which is preliminary data.</text>
</comment>
<dbReference type="PROSITE" id="PS50830">
    <property type="entry name" value="TNASE_3"/>
    <property type="match status" value="1"/>
</dbReference>
<dbReference type="Gene3D" id="2.40.50.90">
    <property type="match status" value="1"/>
</dbReference>
<protein>
    <submittedName>
        <fullName evidence="2">Thermonuclease family protein</fullName>
    </submittedName>
</protein>
<dbReference type="SUPFAM" id="SSF50199">
    <property type="entry name" value="Staphylococcal nuclease"/>
    <property type="match status" value="1"/>
</dbReference>
<evidence type="ECO:0000259" key="1">
    <source>
        <dbReference type="PROSITE" id="PS50830"/>
    </source>
</evidence>
<sequence length="266" mass="29417">MAYSPIEVSILKERIAATLTQGRLTNWQRQFLTDIGGKFDRWGANTRLTEKQEQTLKRLTGFEAKASQPGPPNFPNQAYRAPRPYRRKRTGALAREGRWLARRFVRDFAFASALFAGVWLYALSDRLTPPSVNQLFTNAPEELGVVGFTVTDGDTIRLNGEARGVRLVGFNAPETASPRCSREKELGDRAAARLKNLVRSSQISFKKVACACEAGTEGTQACNFGRSCGHLYVDGRDVGEILISEGLAVSFRCGDTSCPPLPRPWC</sequence>
<reference evidence="2 3" key="1">
    <citation type="submission" date="2018-11" db="EMBL/GenBank/DDBJ databases">
        <title>Pseudaminobacter arsenicus sp. nov., an arsenic-resistant bacterium isolated from arsenic-rich aquifers.</title>
        <authorList>
            <person name="Mu Y."/>
        </authorList>
    </citation>
    <scope>NUCLEOTIDE SEQUENCE [LARGE SCALE GENOMIC DNA]</scope>
    <source>
        <strain evidence="2 3">CB3</strain>
    </source>
</reference>
<evidence type="ECO:0000313" key="3">
    <source>
        <dbReference type="Proteomes" id="UP000281647"/>
    </source>
</evidence>
<evidence type="ECO:0000313" key="2">
    <source>
        <dbReference type="EMBL" id="RUM95275.1"/>
    </source>
</evidence>
<dbReference type="Proteomes" id="UP000281647">
    <property type="component" value="Unassembled WGS sequence"/>
</dbReference>
<proteinExistence type="predicted"/>
<name>A0A432UZE7_9HYPH</name>
<dbReference type="RefSeq" id="WP_128628768.1">
    <property type="nucleotide sequence ID" value="NZ_RKST01000054.1"/>
</dbReference>
<gene>
    <name evidence="2" type="ORF">EET67_24175</name>
</gene>
<dbReference type="AlphaFoldDB" id="A0A432UZE7"/>
<dbReference type="InterPro" id="IPR035437">
    <property type="entry name" value="SNase_OB-fold_sf"/>
</dbReference>